<dbReference type="STRING" id="933852.A0A0C2X7H8"/>
<dbReference type="PANTHER" id="PTHR39394">
    <property type="entry name" value="YALI0E31793P"/>
    <property type="match status" value="1"/>
</dbReference>
<reference evidence="3 4" key="1">
    <citation type="submission" date="2014-04" db="EMBL/GenBank/DDBJ databases">
        <authorList>
            <consortium name="DOE Joint Genome Institute"/>
            <person name="Kuo A."/>
            <person name="Zuccaro A."/>
            <person name="Kohler A."/>
            <person name="Nagy L.G."/>
            <person name="Floudas D."/>
            <person name="Copeland A."/>
            <person name="Barry K.W."/>
            <person name="Cichocki N."/>
            <person name="Veneault-Fourrey C."/>
            <person name="LaButti K."/>
            <person name="Lindquist E.A."/>
            <person name="Lipzen A."/>
            <person name="Lundell T."/>
            <person name="Morin E."/>
            <person name="Murat C."/>
            <person name="Sun H."/>
            <person name="Tunlid A."/>
            <person name="Henrissat B."/>
            <person name="Grigoriev I.V."/>
            <person name="Hibbett D.S."/>
            <person name="Martin F."/>
            <person name="Nordberg H.P."/>
            <person name="Cantor M.N."/>
            <person name="Hua S.X."/>
        </authorList>
    </citation>
    <scope>NUCLEOTIDE SEQUENCE [LARGE SCALE GENOMIC DNA]</scope>
    <source>
        <strain evidence="3 4">MAFF 305830</strain>
    </source>
</reference>
<evidence type="ECO:0000313" key="3">
    <source>
        <dbReference type="EMBL" id="KIM25212.1"/>
    </source>
</evidence>
<evidence type="ECO:0000259" key="2">
    <source>
        <dbReference type="Pfam" id="PF09350"/>
    </source>
</evidence>
<dbReference type="OrthoDB" id="547796at2759"/>
<dbReference type="AlphaFoldDB" id="A0A0C2X7H8"/>
<dbReference type="EMBL" id="KN824316">
    <property type="protein sequence ID" value="KIM25212.1"/>
    <property type="molecule type" value="Genomic_DNA"/>
</dbReference>
<organism evidence="3 4">
    <name type="scientific">Serendipita vermifera MAFF 305830</name>
    <dbReference type="NCBI Taxonomy" id="933852"/>
    <lineage>
        <taxon>Eukaryota</taxon>
        <taxon>Fungi</taxon>
        <taxon>Dikarya</taxon>
        <taxon>Basidiomycota</taxon>
        <taxon>Agaricomycotina</taxon>
        <taxon>Agaricomycetes</taxon>
        <taxon>Sebacinales</taxon>
        <taxon>Serendipitaceae</taxon>
        <taxon>Serendipita</taxon>
    </lineage>
</organism>
<dbReference type="PANTHER" id="PTHR39394:SF1">
    <property type="entry name" value="DNAJ HOMOLOGUE SUBFAMILY C MEMBER 28 CONSERVED DOMAIN-CONTAINING PROTEIN"/>
    <property type="match status" value="1"/>
</dbReference>
<dbReference type="HOGENOM" id="CLU_032666_0_0_1"/>
<evidence type="ECO:0000256" key="1">
    <source>
        <dbReference type="SAM" id="MobiDB-lite"/>
    </source>
</evidence>
<proteinExistence type="predicted"/>
<feature type="region of interest" description="Disordered" evidence="1">
    <location>
        <begin position="83"/>
        <end position="104"/>
    </location>
</feature>
<protein>
    <recommendedName>
        <fullName evidence="2">DnaJ homologue subfamily C member 28 conserved domain-containing protein</fullName>
    </recommendedName>
</protein>
<feature type="region of interest" description="Disordered" evidence="1">
    <location>
        <begin position="142"/>
        <end position="164"/>
    </location>
</feature>
<dbReference type="InterPro" id="IPR018961">
    <property type="entry name" value="DnaJ_homolog_subfam-C_membr-28"/>
</dbReference>
<dbReference type="Proteomes" id="UP000054097">
    <property type="component" value="Unassembled WGS sequence"/>
</dbReference>
<sequence length="426" mass="47997">MIPIRQLRTLTTSTCRRSYQSASQKLFADAEIEDNDKELAQTKERLEQRLMEAQNWTGDEKMEDTVLRMLVDKYKPLRGSMQTSDMKLKAKPPQVTPRATDSNSLLESDDILSEMEDHKPWMTTYKTPSFAVNPSVKAMQLPPKATNKRSNPDETVQVKGPTREERLRIAEANRLASARDRTLDYRFGGIQGGATAESSEGTRANPKSLKGWAALAEERINEARSRGAFDNLKGFGKPIEKDPADNNPFIDAEEALLNSWVRRNGASPPWVELQHDLDSSVQTFRDILQTAWIRRAVRMLNQSGNYDPSYLATATPESLSLLRDVEWEQKERAYHEHAIAELNSQVRRYNGLAPYSVRRGLFTVESELARCYSNCGQHILDALKASPDSAVSSKYKTYSSGSSGQSSEAPTVWQQVVQAMRTLFGQ</sequence>
<dbReference type="Pfam" id="PF09350">
    <property type="entry name" value="DJC28_CD"/>
    <property type="match status" value="1"/>
</dbReference>
<evidence type="ECO:0000313" key="4">
    <source>
        <dbReference type="Proteomes" id="UP000054097"/>
    </source>
</evidence>
<reference evidence="4" key="2">
    <citation type="submission" date="2015-01" db="EMBL/GenBank/DDBJ databases">
        <title>Evolutionary Origins and Diversification of the Mycorrhizal Mutualists.</title>
        <authorList>
            <consortium name="DOE Joint Genome Institute"/>
            <consortium name="Mycorrhizal Genomics Consortium"/>
            <person name="Kohler A."/>
            <person name="Kuo A."/>
            <person name="Nagy L.G."/>
            <person name="Floudas D."/>
            <person name="Copeland A."/>
            <person name="Barry K.W."/>
            <person name="Cichocki N."/>
            <person name="Veneault-Fourrey C."/>
            <person name="LaButti K."/>
            <person name="Lindquist E.A."/>
            <person name="Lipzen A."/>
            <person name="Lundell T."/>
            <person name="Morin E."/>
            <person name="Murat C."/>
            <person name="Riley R."/>
            <person name="Ohm R."/>
            <person name="Sun H."/>
            <person name="Tunlid A."/>
            <person name="Henrissat B."/>
            <person name="Grigoriev I.V."/>
            <person name="Hibbett D.S."/>
            <person name="Martin F."/>
        </authorList>
    </citation>
    <scope>NUCLEOTIDE SEQUENCE [LARGE SCALE GENOMIC DNA]</scope>
    <source>
        <strain evidence="4">MAFF 305830</strain>
    </source>
</reference>
<accession>A0A0C2X7H8</accession>
<gene>
    <name evidence="3" type="ORF">M408DRAFT_26412</name>
</gene>
<feature type="domain" description="DnaJ homologue subfamily C member 28 conserved" evidence="2">
    <location>
        <begin position="215"/>
        <end position="285"/>
    </location>
</feature>
<name>A0A0C2X7H8_SERVB</name>
<keyword evidence="4" id="KW-1185">Reference proteome</keyword>